<dbReference type="EMBL" id="KQ419287">
    <property type="protein sequence ID" value="KOF84049.1"/>
    <property type="molecule type" value="Genomic_DNA"/>
</dbReference>
<accession>A0A0L8H4P2</accession>
<evidence type="ECO:0000313" key="1">
    <source>
        <dbReference type="EMBL" id="KOF84049.1"/>
    </source>
</evidence>
<sequence length="70" mass="8112">MRVKGTISFTYNIFTPPSPSTDQVLSLLNFMPHTHTHTHTHTYIKYIAVPMLGVEPWLPYKLNKKICQLI</sequence>
<dbReference type="AlphaFoldDB" id="A0A0L8H4P2"/>
<name>A0A0L8H4P2_OCTBM</name>
<gene>
    <name evidence="1" type="ORF">OCBIM_22022718mg</name>
</gene>
<reference evidence="1" key="1">
    <citation type="submission" date="2015-07" db="EMBL/GenBank/DDBJ databases">
        <title>MeaNS - Measles Nucleotide Surveillance Program.</title>
        <authorList>
            <person name="Tran T."/>
            <person name="Druce J."/>
        </authorList>
    </citation>
    <scope>NUCLEOTIDE SEQUENCE</scope>
    <source>
        <strain evidence="1">UCB-OBI-ISO-001</strain>
        <tissue evidence="1">Gonad</tissue>
    </source>
</reference>
<organism evidence="1">
    <name type="scientific">Octopus bimaculoides</name>
    <name type="common">California two-spotted octopus</name>
    <dbReference type="NCBI Taxonomy" id="37653"/>
    <lineage>
        <taxon>Eukaryota</taxon>
        <taxon>Metazoa</taxon>
        <taxon>Spiralia</taxon>
        <taxon>Lophotrochozoa</taxon>
        <taxon>Mollusca</taxon>
        <taxon>Cephalopoda</taxon>
        <taxon>Coleoidea</taxon>
        <taxon>Octopodiformes</taxon>
        <taxon>Octopoda</taxon>
        <taxon>Incirrata</taxon>
        <taxon>Octopodidae</taxon>
        <taxon>Octopus</taxon>
    </lineage>
</organism>
<proteinExistence type="predicted"/>
<protein>
    <submittedName>
        <fullName evidence="1">Uncharacterized protein</fullName>
    </submittedName>
</protein>